<dbReference type="InterPro" id="IPR010104">
    <property type="entry name" value="TonB_rcpt_bac"/>
</dbReference>
<dbReference type="InterPro" id="IPR037066">
    <property type="entry name" value="Plug_dom_sf"/>
</dbReference>
<keyword evidence="3" id="KW-0998">Cell outer membrane</keyword>
<evidence type="ECO:0000259" key="6">
    <source>
        <dbReference type="Pfam" id="PF00593"/>
    </source>
</evidence>
<name>A0ABU3SZY8_9ALTE</name>
<dbReference type="RefSeq" id="WP_316027109.1">
    <property type="nucleotide sequence ID" value="NZ_JAWDIO010000002.1"/>
</dbReference>
<comment type="caution">
    <text evidence="8">The sequence shown here is derived from an EMBL/GenBank/DDBJ whole genome shotgun (WGS) entry which is preliminary data.</text>
</comment>
<dbReference type="Pfam" id="PF07715">
    <property type="entry name" value="Plug"/>
    <property type="match status" value="1"/>
</dbReference>
<organism evidence="8 9">
    <name type="scientific">Paraglaciecola aquimarina</name>
    <dbReference type="NCBI Taxonomy" id="1235557"/>
    <lineage>
        <taxon>Bacteria</taxon>
        <taxon>Pseudomonadati</taxon>
        <taxon>Pseudomonadota</taxon>
        <taxon>Gammaproteobacteria</taxon>
        <taxon>Alteromonadales</taxon>
        <taxon>Alteromonadaceae</taxon>
        <taxon>Paraglaciecola</taxon>
    </lineage>
</organism>
<evidence type="ECO:0000313" key="9">
    <source>
        <dbReference type="Proteomes" id="UP001247805"/>
    </source>
</evidence>
<dbReference type="PANTHER" id="PTHR40980:SF3">
    <property type="entry name" value="TONB-DEPENDENT RECEPTOR-LIKE BETA-BARREL DOMAIN-CONTAINING PROTEIN"/>
    <property type="match status" value="1"/>
</dbReference>
<gene>
    <name evidence="8" type="ORF">RS130_18225</name>
</gene>
<keyword evidence="4" id="KW-0798">TonB box</keyword>
<dbReference type="NCBIfam" id="TIGR01782">
    <property type="entry name" value="TonB-Xanth-Caul"/>
    <property type="match status" value="1"/>
</dbReference>
<proteinExistence type="inferred from homology"/>
<dbReference type="Gene3D" id="2.170.130.10">
    <property type="entry name" value="TonB-dependent receptor, plug domain"/>
    <property type="match status" value="1"/>
</dbReference>
<sequence length="1177" mass="129889">MNSKFKLSALALALAASMGAYAQDAQTDVEKNKIDNEDEVEVIEVTGFASSLRKAINQKRFAENVIDTIHAEDIGKSTDQNIADALSRITGVSVQEQDGEGTRISVRGAASHLNQISLNGVALTSGLSGSGDSPDFNQSVDLSSFSSDILSSIDVIKTPSADHDEGSLGANVILRTVKPLSVKDPIRSFTVQGRYNDYSDQGDGKLSASFSNKFLDDTLGFVLTAATETAHTRSDSMWGNWNDNESALIKAGHAYDVATGSLLAEDTRAFHKTYNSYSLNLNQRDRKTATLGIQFLPTESTDVQLDLSYTKQDIQEDKHTISFNTTISNDDTGNLVDDPESDWYTIDSRSQILLKNTSRRTKGAMNRGIGGKEVESKVATLKIAQDITEYLRLDLTAGYSKTTDENLRNINAGTATWNTLNGGLDGIEGADVEPVGYDCTDGTDNCNFVFGSSIGALPPVTEDQRSIFVTNTQFNPFDLPVHHLSSLTMYNNVNEDTNKSLFADFDWDVEFGPIIKVEFGYKYSSREKDVLIDKQSLTGTEVPVFNADGQEIVSGSSPQHIRITEFLSAESFPVNNFMDDVAHDNFPLRAGWGLIDPEKALSVAFLGNENVALIPNPAGSKVIGQDNQSAYAKFNFELMDSRLTGNFGVRYVETEIEASSYTSVTYNNSNNNLTPYDLIYRKGLANTTLPDCDFGATSNALPADVILNGGCHEEYLTHLYDGNIAKAENWHPEWDENGILLNGGTGAQLLDVTYDASGNVVSVNRNDPFNSHVDFENYNAPRMPWRIRRWVDNSTNNVDVPSSNKYTGGEAFKNWQRSFATSGESKNEVWLPSFNLNYAVNEEVIARFAVSKTMARPNFNALTPGATINESIWGDRGWGRTGSASLKPLESKNLDLSIEWYFDKTGMLSFAYFKKNMSNFLQSVNDVYYWKDIREEYDLESIAVDELLIAPDGQTPADGCMPVRHTQSQTQQAFEFGCHELNVGVQRNGKSTTTEGIEIGYTDTFENLPGLLSGLGVNFNYTFQDSENDPEFVENTGTYLAPLPQAWTPRHSANSTVFWNKDGVEVRLAHRYTGVQFMSESATTAKWQDTSSRLDLSANYNYSKNVSFSFHALNLTDDVTKSFLTSKSLDLGHVDANGESVLYDEGNPMTDGDVDKSKIFAQFKTGRNFRISARVKF</sequence>
<evidence type="ECO:0000256" key="4">
    <source>
        <dbReference type="RuleBase" id="RU003357"/>
    </source>
</evidence>
<comment type="similarity">
    <text evidence="4">Belongs to the TonB-dependent receptor family.</text>
</comment>
<accession>A0ABU3SZY8</accession>
<dbReference type="Gene3D" id="2.40.170.20">
    <property type="entry name" value="TonB-dependent receptor, beta-barrel domain"/>
    <property type="match status" value="2"/>
</dbReference>
<evidence type="ECO:0000256" key="1">
    <source>
        <dbReference type="ARBA" id="ARBA00004442"/>
    </source>
</evidence>
<dbReference type="Proteomes" id="UP001247805">
    <property type="component" value="Unassembled WGS sequence"/>
</dbReference>
<evidence type="ECO:0000256" key="3">
    <source>
        <dbReference type="ARBA" id="ARBA00023237"/>
    </source>
</evidence>
<keyword evidence="5" id="KW-0732">Signal</keyword>
<evidence type="ECO:0000256" key="5">
    <source>
        <dbReference type="SAM" id="SignalP"/>
    </source>
</evidence>
<keyword evidence="8" id="KW-0675">Receptor</keyword>
<dbReference type="InterPro" id="IPR000531">
    <property type="entry name" value="Beta-barrel_TonB"/>
</dbReference>
<evidence type="ECO:0000313" key="8">
    <source>
        <dbReference type="EMBL" id="MDU0355575.1"/>
    </source>
</evidence>
<feature type="signal peptide" evidence="5">
    <location>
        <begin position="1"/>
        <end position="22"/>
    </location>
</feature>
<reference evidence="8 9" key="1">
    <citation type="submission" date="2023-10" db="EMBL/GenBank/DDBJ databases">
        <title>Glaciecola aquimarina strain GGW-M5 nov., isolated from a coastal seawater.</title>
        <authorList>
            <person name="Bayburt H."/>
            <person name="Kim J.M."/>
            <person name="Choi B.J."/>
            <person name="Jeon C.O."/>
        </authorList>
    </citation>
    <scope>NUCLEOTIDE SEQUENCE [LARGE SCALE GENOMIC DNA]</scope>
    <source>
        <strain evidence="8 9">KCTC 32108</strain>
    </source>
</reference>
<keyword evidence="9" id="KW-1185">Reference proteome</keyword>
<protein>
    <submittedName>
        <fullName evidence="8">TonB-dependent receptor</fullName>
    </submittedName>
</protein>
<dbReference type="InterPro" id="IPR036942">
    <property type="entry name" value="Beta-barrel_TonB_sf"/>
</dbReference>
<comment type="subcellular location">
    <subcellularLocation>
        <location evidence="1 4">Cell outer membrane</location>
    </subcellularLocation>
</comment>
<dbReference type="EMBL" id="JAWDIO010000002">
    <property type="protein sequence ID" value="MDU0355575.1"/>
    <property type="molecule type" value="Genomic_DNA"/>
</dbReference>
<dbReference type="InterPro" id="IPR012910">
    <property type="entry name" value="Plug_dom"/>
</dbReference>
<evidence type="ECO:0000259" key="7">
    <source>
        <dbReference type="Pfam" id="PF07715"/>
    </source>
</evidence>
<feature type="domain" description="TonB-dependent receptor plug" evidence="7">
    <location>
        <begin position="63"/>
        <end position="169"/>
    </location>
</feature>
<dbReference type="SUPFAM" id="SSF56935">
    <property type="entry name" value="Porins"/>
    <property type="match status" value="1"/>
</dbReference>
<feature type="chain" id="PRO_5046393239" evidence="5">
    <location>
        <begin position="23"/>
        <end position="1177"/>
    </location>
</feature>
<evidence type="ECO:0000256" key="2">
    <source>
        <dbReference type="ARBA" id="ARBA00023136"/>
    </source>
</evidence>
<dbReference type="Pfam" id="PF00593">
    <property type="entry name" value="TonB_dep_Rec_b-barrel"/>
    <property type="match status" value="1"/>
</dbReference>
<feature type="domain" description="TonB-dependent receptor-like beta-barrel" evidence="6">
    <location>
        <begin position="805"/>
        <end position="1115"/>
    </location>
</feature>
<keyword evidence="2 4" id="KW-0472">Membrane</keyword>
<dbReference type="PANTHER" id="PTHR40980">
    <property type="entry name" value="PLUG DOMAIN-CONTAINING PROTEIN"/>
    <property type="match status" value="1"/>
</dbReference>